<sequence>HIFPPISQPEGLLLRIQDVKGKEWVFLFRFWPNNNRRMYVLEVTFSRLDPEGKLVMGFRKASNSVTLKVSKRSPMG</sequence>
<dbReference type="AlphaFoldDB" id="A0A835LYG5"/>
<dbReference type="Proteomes" id="UP000631114">
    <property type="component" value="Unassembled WGS sequence"/>
</dbReference>
<dbReference type="Gene3D" id="2.40.330.10">
    <property type="entry name" value="DNA-binding pseudobarrel domain"/>
    <property type="match status" value="1"/>
</dbReference>
<evidence type="ECO:0000313" key="6">
    <source>
        <dbReference type="EMBL" id="KAF9612190.1"/>
    </source>
</evidence>
<evidence type="ECO:0000256" key="4">
    <source>
        <dbReference type="ARBA" id="ARBA00023163"/>
    </source>
</evidence>
<dbReference type="InterPro" id="IPR015300">
    <property type="entry name" value="DNA-bd_pseudobarrel_sf"/>
</dbReference>
<dbReference type="GO" id="GO:0003677">
    <property type="term" value="F:DNA binding"/>
    <property type="evidence" value="ECO:0007669"/>
    <property type="project" value="UniProtKB-KW"/>
</dbReference>
<feature type="non-terminal residue" evidence="6">
    <location>
        <position position="76"/>
    </location>
</feature>
<name>A0A835LYG5_9MAGN</name>
<organism evidence="6 7">
    <name type="scientific">Coptis chinensis</name>
    <dbReference type="NCBI Taxonomy" id="261450"/>
    <lineage>
        <taxon>Eukaryota</taxon>
        <taxon>Viridiplantae</taxon>
        <taxon>Streptophyta</taxon>
        <taxon>Embryophyta</taxon>
        <taxon>Tracheophyta</taxon>
        <taxon>Spermatophyta</taxon>
        <taxon>Magnoliopsida</taxon>
        <taxon>Ranunculales</taxon>
        <taxon>Ranunculaceae</taxon>
        <taxon>Coptidoideae</taxon>
        <taxon>Coptis</taxon>
    </lineage>
</organism>
<keyword evidence="5" id="KW-0539">Nucleus</keyword>
<comment type="caution">
    <text evidence="6">The sequence shown here is derived from an EMBL/GenBank/DDBJ whole genome shotgun (WGS) entry which is preliminary data.</text>
</comment>
<evidence type="ECO:0000313" key="7">
    <source>
        <dbReference type="Proteomes" id="UP000631114"/>
    </source>
</evidence>
<evidence type="ECO:0000256" key="5">
    <source>
        <dbReference type="ARBA" id="ARBA00023242"/>
    </source>
</evidence>
<dbReference type="PANTHER" id="PTHR46245:SF2">
    <property type="entry name" value="B3 DOMAIN-CONTAINING TRANSCRIPTION REPRESSOR VAL2"/>
    <property type="match status" value="1"/>
</dbReference>
<comment type="subcellular location">
    <subcellularLocation>
        <location evidence="1">Nucleus</location>
    </subcellularLocation>
</comment>
<evidence type="ECO:0008006" key="8">
    <source>
        <dbReference type="Google" id="ProtNLM"/>
    </source>
</evidence>
<dbReference type="OrthoDB" id="757982at2759"/>
<keyword evidence="2" id="KW-0805">Transcription regulation</keyword>
<accession>A0A835LYG5</accession>
<proteinExistence type="predicted"/>
<gene>
    <name evidence="6" type="ORF">IFM89_038448</name>
</gene>
<keyword evidence="3" id="KW-0238">DNA-binding</keyword>
<evidence type="ECO:0000256" key="1">
    <source>
        <dbReference type="ARBA" id="ARBA00004123"/>
    </source>
</evidence>
<evidence type="ECO:0000256" key="3">
    <source>
        <dbReference type="ARBA" id="ARBA00023125"/>
    </source>
</evidence>
<dbReference type="GO" id="GO:0005634">
    <property type="term" value="C:nucleus"/>
    <property type="evidence" value="ECO:0007669"/>
    <property type="project" value="UniProtKB-SubCell"/>
</dbReference>
<dbReference type="PANTHER" id="PTHR46245">
    <property type="entry name" value="B3 DOMAIN-CONTAINING PROTEIN OS07G0563300"/>
    <property type="match status" value="1"/>
</dbReference>
<protein>
    <recommendedName>
        <fullName evidence="8">TF-B3 domain-containing protein</fullName>
    </recommendedName>
</protein>
<keyword evidence="4" id="KW-0804">Transcription</keyword>
<evidence type="ECO:0000256" key="2">
    <source>
        <dbReference type="ARBA" id="ARBA00023015"/>
    </source>
</evidence>
<dbReference type="EMBL" id="JADFTS010000004">
    <property type="protein sequence ID" value="KAF9612190.1"/>
    <property type="molecule type" value="Genomic_DNA"/>
</dbReference>
<keyword evidence="7" id="KW-1185">Reference proteome</keyword>
<reference evidence="6 7" key="1">
    <citation type="submission" date="2020-10" db="EMBL/GenBank/DDBJ databases">
        <title>The Coptis chinensis genome and diversification of protoberbering-type alkaloids.</title>
        <authorList>
            <person name="Wang B."/>
            <person name="Shu S."/>
            <person name="Song C."/>
            <person name="Liu Y."/>
        </authorList>
    </citation>
    <scope>NUCLEOTIDE SEQUENCE [LARGE SCALE GENOMIC DNA]</scope>
    <source>
        <strain evidence="6">HL-2020</strain>
        <tissue evidence="6">Leaf</tissue>
    </source>
</reference>